<comment type="caution">
    <text evidence="2">The sequence shown here is derived from an EMBL/GenBank/DDBJ whole genome shotgun (WGS) entry which is preliminary data.</text>
</comment>
<dbReference type="Proteomes" id="UP000253664">
    <property type="component" value="Unassembled WGS sequence"/>
</dbReference>
<dbReference type="EMBL" id="LKCN02000021">
    <property type="protein sequence ID" value="RCI08211.1"/>
    <property type="molecule type" value="Genomic_DNA"/>
</dbReference>
<keyword evidence="3" id="KW-1185">Reference proteome</keyword>
<name>A0A367L1B5_9HYPO</name>
<evidence type="ECO:0000313" key="3">
    <source>
        <dbReference type="Proteomes" id="UP000253664"/>
    </source>
</evidence>
<gene>
    <name evidence="2" type="ORF">L249_6362</name>
</gene>
<proteinExistence type="predicted"/>
<sequence>MTHRLPADYGCVIVSGTARAFEAWGPASDECFLSLSSRQKRTLPVPPAPSTGVPHALRKGLHPTPPLVFKRFMHRQHRTGPAEVADAPKSLTFTCYVANLFEPLRLSCPAPIYISSGEPEMDLALDKDKGRAEPSVKEAQSGEVVFFPFYFALSETEIHPYEPAAGKTPAPSRWVLDFSYPPLNHSTGLHYEETDARHELIATEISVGRRGDTGRYPYMVLSYSFPGLKRVRAIGDHCANCVSLSERDGGGKSVESRLLVLIFAGGRHCIRSTCNVELQLRLSHSRRSSEVEGEERGQPGLEGKTKTRPGGWSTGPVVYALRLESSWRPPGNKSAAAYDRGCQKRSVVENHFIDTFLFALLLTVRLCEQRHLKEFGLPGLIPREGGREGGKTGIFNVSVCLFHFVHLCLTSRWWFDTYPSMLDIPPVATPLAQLSAGKLRGVSVSERIDKFIQRCDKSTSYPLHQMETLVHSASL</sequence>
<evidence type="ECO:0000256" key="1">
    <source>
        <dbReference type="SAM" id="MobiDB-lite"/>
    </source>
</evidence>
<reference evidence="2 3" key="1">
    <citation type="journal article" date="2015" name="BMC Genomics">
        <title>Insights from the genome of Ophiocordyceps polyrhachis-furcata to pathogenicity and host specificity in insect fungi.</title>
        <authorList>
            <person name="Wichadakul D."/>
            <person name="Kobmoo N."/>
            <person name="Ingsriswang S."/>
            <person name="Tangphatsornruang S."/>
            <person name="Chantasingh D."/>
            <person name="Luangsa-ard J.J."/>
            <person name="Eurwilaichitr L."/>
        </authorList>
    </citation>
    <scope>NUCLEOTIDE SEQUENCE [LARGE SCALE GENOMIC DNA]</scope>
    <source>
        <strain evidence="2 3">BCC 54312</strain>
    </source>
</reference>
<evidence type="ECO:0000313" key="2">
    <source>
        <dbReference type="EMBL" id="RCI08211.1"/>
    </source>
</evidence>
<feature type="region of interest" description="Disordered" evidence="1">
    <location>
        <begin position="287"/>
        <end position="313"/>
    </location>
</feature>
<feature type="compositionally biased region" description="Basic and acidic residues" evidence="1">
    <location>
        <begin position="287"/>
        <end position="297"/>
    </location>
</feature>
<organism evidence="2 3">
    <name type="scientific">Ophiocordyceps polyrhachis-furcata BCC 54312</name>
    <dbReference type="NCBI Taxonomy" id="1330021"/>
    <lineage>
        <taxon>Eukaryota</taxon>
        <taxon>Fungi</taxon>
        <taxon>Dikarya</taxon>
        <taxon>Ascomycota</taxon>
        <taxon>Pezizomycotina</taxon>
        <taxon>Sordariomycetes</taxon>
        <taxon>Hypocreomycetidae</taxon>
        <taxon>Hypocreales</taxon>
        <taxon>Ophiocordycipitaceae</taxon>
        <taxon>Ophiocordyceps</taxon>
    </lineage>
</organism>
<dbReference type="AlphaFoldDB" id="A0A367L1B5"/>
<protein>
    <submittedName>
        <fullName evidence="2">Uncharacterized protein</fullName>
    </submittedName>
</protein>
<accession>A0A367L1B5</accession>